<organism evidence="2 3">
    <name type="scientific">Metabacillus rhizolycopersici</name>
    <dbReference type="NCBI Taxonomy" id="2875709"/>
    <lineage>
        <taxon>Bacteria</taxon>
        <taxon>Bacillati</taxon>
        <taxon>Bacillota</taxon>
        <taxon>Bacilli</taxon>
        <taxon>Bacillales</taxon>
        <taxon>Bacillaceae</taxon>
        <taxon>Metabacillus</taxon>
    </lineage>
</organism>
<name>A0ABS7UVM8_9BACI</name>
<evidence type="ECO:0000313" key="3">
    <source>
        <dbReference type="Proteomes" id="UP001165287"/>
    </source>
</evidence>
<accession>A0ABS7UVM8</accession>
<dbReference type="RefSeq" id="WP_224140493.1">
    <property type="nucleotide sequence ID" value="NZ_JAIQUM010000045.1"/>
</dbReference>
<evidence type="ECO:0000313" key="2">
    <source>
        <dbReference type="EMBL" id="MBZ5752072.1"/>
    </source>
</evidence>
<dbReference type="EMBL" id="JAIQUM010000045">
    <property type="protein sequence ID" value="MBZ5752072.1"/>
    <property type="molecule type" value="Genomic_DNA"/>
</dbReference>
<feature type="transmembrane region" description="Helical" evidence="1">
    <location>
        <begin position="64"/>
        <end position="83"/>
    </location>
</feature>
<keyword evidence="1" id="KW-0812">Transmembrane</keyword>
<sequence length="156" mass="18348">MKKNKMFIILMTCLPWFSIPLLGLKTFKRFLPSSLTLVLYLIAEGRLAEKKKWWWFPFNIKPNVLGELPLIIGPFFVGSLWVLKFTYGKFNLYLLTNIIIDSLFTFLGMDWLKKIGYVTLVRLPKIQLSLIFLIKTFILYGSQFLYEKVFSSNAFK</sequence>
<dbReference type="Proteomes" id="UP001165287">
    <property type="component" value="Unassembled WGS sequence"/>
</dbReference>
<feature type="transmembrane region" description="Helical" evidence="1">
    <location>
        <begin position="90"/>
        <end position="108"/>
    </location>
</feature>
<evidence type="ECO:0000256" key="1">
    <source>
        <dbReference type="SAM" id="Phobius"/>
    </source>
</evidence>
<comment type="caution">
    <text evidence="2">The sequence shown here is derived from an EMBL/GenBank/DDBJ whole genome shotgun (WGS) entry which is preliminary data.</text>
</comment>
<gene>
    <name evidence="2" type="ORF">K9V48_17900</name>
</gene>
<proteinExistence type="predicted"/>
<keyword evidence="1" id="KW-1133">Transmembrane helix</keyword>
<reference evidence="2" key="1">
    <citation type="submission" date="2024-05" db="EMBL/GenBank/DDBJ databases">
        <title>Metabacillus sp. nov., isolated from the rhizosphere soil of tomato plants.</title>
        <authorList>
            <person name="Ma R."/>
        </authorList>
    </citation>
    <scope>NUCLEOTIDE SEQUENCE</scope>
    <source>
        <strain evidence="2">DBTR6</strain>
    </source>
</reference>
<keyword evidence="1" id="KW-0472">Membrane</keyword>
<feature type="transmembrane region" description="Helical" evidence="1">
    <location>
        <begin position="128"/>
        <end position="146"/>
    </location>
</feature>
<protein>
    <submittedName>
        <fullName evidence="2">Uncharacterized protein</fullName>
    </submittedName>
</protein>
<keyword evidence="3" id="KW-1185">Reference proteome</keyword>